<reference evidence="2" key="1">
    <citation type="submission" date="2018-12" db="EMBL/GenBank/DDBJ databases">
        <title>Tengunoibacter tsumagoiensis gen. nov., sp. nov., Dictyobacter kobayashii sp. nov., D. alpinus sp. nov., and D. joshuensis sp. nov. and description of Dictyobacteraceae fam. nov. within the order Ktedonobacterales isolated from Tengu-no-mugimeshi.</title>
        <authorList>
            <person name="Wang C.M."/>
            <person name="Zheng Y."/>
            <person name="Sakai Y."/>
            <person name="Toyoda A."/>
            <person name="Minakuchi Y."/>
            <person name="Abe K."/>
            <person name="Yokota A."/>
            <person name="Yabe S."/>
        </authorList>
    </citation>
    <scope>NUCLEOTIDE SEQUENCE [LARGE SCALE GENOMIC DNA]</scope>
    <source>
        <strain evidence="2">Uno11</strain>
    </source>
</reference>
<dbReference type="EMBL" id="BIFS01000002">
    <property type="protein sequence ID" value="GCE23119.1"/>
    <property type="molecule type" value="Genomic_DNA"/>
</dbReference>
<organism evidence="1 2">
    <name type="scientific">Dictyobacter kobayashii</name>
    <dbReference type="NCBI Taxonomy" id="2014872"/>
    <lineage>
        <taxon>Bacteria</taxon>
        <taxon>Bacillati</taxon>
        <taxon>Chloroflexota</taxon>
        <taxon>Ktedonobacteria</taxon>
        <taxon>Ktedonobacterales</taxon>
        <taxon>Dictyobacteraceae</taxon>
        <taxon>Dictyobacter</taxon>
    </lineage>
</organism>
<name>A0A402AVL1_9CHLR</name>
<accession>A0A402AVL1</accession>
<proteinExistence type="predicted"/>
<dbReference type="AlphaFoldDB" id="A0A402AVL1"/>
<dbReference type="Proteomes" id="UP000287188">
    <property type="component" value="Unassembled WGS sequence"/>
</dbReference>
<protein>
    <submittedName>
        <fullName evidence="1">Uncharacterized protein</fullName>
    </submittedName>
</protein>
<gene>
    <name evidence="1" type="ORF">KDK_69190</name>
</gene>
<evidence type="ECO:0000313" key="1">
    <source>
        <dbReference type="EMBL" id="GCE23119.1"/>
    </source>
</evidence>
<sequence length="345" mass="39027">MPDMTGLVEQIPALADPLVQSRIVQRETQPGFLGLNLPSSLASTLLECLIVAEASACRLPVAYRQPSLTLNEITALATHILRKQQVEKFPDASFGPIQGPCDHGVCLGFSIGSIRGILSVSVDKLDGHLWSSEELQHLYDESRLIRRKLAYAKACAAGLPMTRWQERFDSYDIVISRRCRTWPQLQELISVIPELANPHVQAYFLGDRTIPEEQLRHFRDLPFLGLALSYELAGQLAQRLQEAGAQANRIPIEYREPRIRLQEAHVLAEQEIMDLHEKAVPHDTLGPVELSEWQWTPYWVFEARSPELIAKGHIPGRLFAHIDKLDGHVWTFDEMYLFIGQGTIM</sequence>
<comment type="caution">
    <text evidence="1">The sequence shown here is derived from an EMBL/GenBank/DDBJ whole genome shotgun (WGS) entry which is preliminary data.</text>
</comment>
<evidence type="ECO:0000313" key="2">
    <source>
        <dbReference type="Proteomes" id="UP000287188"/>
    </source>
</evidence>
<keyword evidence="2" id="KW-1185">Reference proteome</keyword>